<dbReference type="Proteomes" id="UP000199451">
    <property type="component" value="Unassembled WGS sequence"/>
</dbReference>
<reference evidence="2" key="1">
    <citation type="submission" date="2016-10" db="EMBL/GenBank/DDBJ databases">
        <authorList>
            <person name="Varghese N."/>
            <person name="Submissions S."/>
        </authorList>
    </citation>
    <scope>NUCLEOTIDE SEQUENCE [LARGE SCALE GENOMIC DNA]</scope>
    <source>
        <strain evidence="2">CGMCC 1.10119</strain>
    </source>
</reference>
<name>A0A1G9XI27_9EURY</name>
<organism evidence="1 2">
    <name type="scientific">Halogranum gelatinilyticum</name>
    <dbReference type="NCBI Taxonomy" id="660521"/>
    <lineage>
        <taxon>Archaea</taxon>
        <taxon>Methanobacteriati</taxon>
        <taxon>Methanobacteriota</taxon>
        <taxon>Stenosarchaea group</taxon>
        <taxon>Halobacteria</taxon>
        <taxon>Halobacteriales</taxon>
        <taxon>Haloferacaceae</taxon>
    </lineage>
</organism>
<protein>
    <submittedName>
        <fullName evidence="1">Uncharacterized protein</fullName>
    </submittedName>
</protein>
<evidence type="ECO:0000313" key="2">
    <source>
        <dbReference type="Proteomes" id="UP000199451"/>
    </source>
</evidence>
<dbReference type="STRING" id="660521.SAMN04487949_3001"/>
<gene>
    <name evidence="1" type="ORF">SAMN04487949_3001</name>
</gene>
<accession>A0A1G9XI27</accession>
<dbReference type="InterPro" id="IPR049681">
    <property type="entry name" value="HVO_A0556-like"/>
</dbReference>
<evidence type="ECO:0000313" key="1">
    <source>
        <dbReference type="EMBL" id="SDM96418.1"/>
    </source>
</evidence>
<dbReference type="AlphaFoldDB" id="A0A1G9XI27"/>
<dbReference type="NCBIfam" id="NF041921">
    <property type="entry name" value="HVO_A0556"/>
    <property type="match status" value="1"/>
</dbReference>
<proteinExistence type="predicted"/>
<sequence length="55" mass="5959">MLAVMSSTIDRDTLVDKLSGRDCHYCDDGTLSSGTYKDNTAVVCGDCDTPALQLW</sequence>
<keyword evidence="2" id="KW-1185">Reference proteome</keyword>
<dbReference type="EMBL" id="FNHL01000004">
    <property type="protein sequence ID" value="SDM96418.1"/>
    <property type="molecule type" value="Genomic_DNA"/>
</dbReference>